<evidence type="ECO:0000256" key="7">
    <source>
        <dbReference type="ARBA" id="ARBA00022679"/>
    </source>
</evidence>
<evidence type="ECO:0000256" key="1">
    <source>
        <dbReference type="ARBA" id="ARBA00005049"/>
    </source>
</evidence>
<dbReference type="GO" id="GO:0009236">
    <property type="term" value="P:cobalamin biosynthetic process"/>
    <property type="evidence" value="ECO:0007669"/>
    <property type="project" value="UniProtKB-KW"/>
</dbReference>
<dbReference type="InterPro" id="IPR036087">
    <property type="entry name" value="Nict_dMeBzImd_PRibTrfase_sf"/>
</dbReference>
<proteinExistence type="inferred from homology"/>
<dbReference type="PANTHER" id="PTHR43463:SF1">
    <property type="entry name" value="NICOTINATE-NUCLEOTIDE--DIMETHYLBENZIMIDAZOLE PHOSPHORIBOSYLTRANSFERASE"/>
    <property type="match status" value="1"/>
</dbReference>
<dbReference type="Gene3D" id="3.40.50.10210">
    <property type="match status" value="1"/>
</dbReference>
<evidence type="ECO:0000256" key="9">
    <source>
        <dbReference type="ARBA" id="ARBA00047340"/>
    </source>
</evidence>
<sequence length="105" mass="11674">MKNFHIEYPDESFREALIDKINNLTKPKGSLGVLEDLALQIGLIQQTLSPTLSHPHNVLFAADHGIVEEGVSKSPKEITWQQLSNFLHGGAGVNFLCRQHGFKLV</sequence>
<keyword evidence="7 10" id="KW-0808">Transferase</keyword>
<name>A0A6L3JRI0_9BACE</name>
<dbReference type="UniPathway" id="UPA00061">
    <property type="reaction ID" value="UER00516"/>
</dbReference>
<dbReference type="InterPro" id="IPR003200">
    <property type="entry name" value="Nict_dMeBzImd_PRibTrfase"/>
</dbReference>
<organism evidence="10 11">
    <name type="scientific">Bacteroides cellulosilyticus</name>
    <dbReference type="NCBI Taxonomy" id="246787"/>
    <lineage>
        <taxon>Bacteria</taxon>
        <taxon>Pseudomonadati</taxon>
        <taxon>Bacteroidota</taxon>
        <taxon>Bacteroidia</taxon>
        <taxon>Bacteroidales</taxon>
        <taxon>Bacteroidaceae</taxon>
        <taxon>Bacteroides</taxon>
    </lineage>
</organism>
<comment type="pathway">
    <text evidence="1">Nucleoside biosynthesis; alpha-ribazole biosynthesis; alpha-ribazole from 5,6-dimethylbenzimidazole: step 1/2.</text>
</comment>
<dbReference type="RefSeq" id="WP_149948548.1">
    <property type="nucleotide sequence ID" value="NZ_VVYX01000293.1"/>
</dbReference>
<evidence type="ECO:0000256" key="3">
    <source>
        <dbReference type="ARBA" id="ARBA00011991"/>
    </source>
</evidence>
<comment type="caution">
    <text evidence="10">The sequence shown here is derived from an EMBL/GenBank/DDBJ whole genome shotgun (WGS) entry which is preliminary data.</text>
</comment>
<comment type="similarity">
    <text evidence="2">Belongs to the CobT family.</text>
</comment>
<dbReference type="AlphaFoldDB" id="A0A6L3JRI0"/>
<reference evidence="10 11" key="1">
    <citation type="journal article" date="2019" name="Nat. Med.">
        <title>A library of human gut bacterial isolates paired with longitudinal multiomics data enables mechanistic microbiome research.</title>
        <authorList>
            <person name="Poyet M."/>
            <person name="Groussin M."/>
            <person name="Gibbons S.M."/>
            <person name="Avila-Pacheco J."/>
            <person name="Jiang X."/>
            <person name="Kearney S.M."/>
            <person name="Perrotta A.R."/>
            <person name="Berdy B."/>
            <person name="Zhao S."/>
            <person name="Lieberman T.D."/>
            <person name="Swanson P.K."/>
            <person name="Smith M."/>
            <person name="Roesemann S."/>
            <person name="Alexander J.E."/>
            <person name="Rich S.A."/>
            <person name="Livny J."/>
            <person name="Vlamakis H."/>
            <person name="Clish C."/>
            <person name="Bullock K."/>
            <person name="Deik A."/>
            <person name="Scott J."/>
            <person name="Pierce K.A."/>
            <person name="Xavier R.J."/>
            <person name="Alm E.J."/>
        </authorList>
    </citation>
    <scope>NUCLEOTIDE SEQUENCE [LARGE SCALE GENOMIC DNA]</scope>
    <source>
        <strain evidence="10 11">BIOML-A8</strain>
    </source>
</reference>
<dbReference type="InterPro" id="IPR023195">
    <property type="entry name" value="Nict_dMeBzImd_PRibTrfase_N"/>
</dbReference>
<dbReference type="PANTHER" id="PTHR43463">
    <property type="entry name" value="NICOTINATE-NUCLEOTIDE--DIMETHYLBENZIMIDAZOLE PHOSPHORIBOSYLTRANSFERASE"/>
    <property type="match status" value="1"/>
</dbReference>
<evidence type="ECO:0000313" key="10">
    <source>
        <dbReference type="EMBL" id="KAA5402722.1"/>
    </source>
</evidence>
<accession>A0A6L3JRI0</accession>
<dbReference type="Proteomes" id="UP000482653">
    <property type="component" value="Unassembled WGS sequence"/>
</dbReference>
<evidence type="ECO:0000256" key="8">
    <source>
        <dbReference type="ARBA" id="ARBA00030686"/>
    </source>
</evidence>
<gene>
    <name evidence="10" type="ORF">F2Y87_30410</name>
</gene>
<keyword evidence="6 10" id="KW-0328">Glycosyltransferase</keyword>
<evidence type="ECO:0000256" key="6">
    <source>
        <dbReference type="ARBA" id="ARBA00022676"/>
    </source>
</evidence>
<evidence type="ECO:0000256" key="2">
    <source>
        <dbReference type="ARBA" id="ARBA00007110"/>
    </source>
</evidence>
<dbReference type="EC" id="2.4.2.21" evidence="3"/>
<comment type="catalytic activity">
    <reaction evidence="9">
        <text>5,6-dimethylbenzimidazole + nicotinate beta-D-ribonucleotide = alpha-ribazole 5'-phosphate + nicotinate + H(+)</text>
        <dbReference type="Rhea" id="RHEA:11196"/>
        <dbReference type="ChEBI" id="CHEBI:15378"/>
        <dbReference type="ChEBI" id="CHEBI:15890"/>
        <dbReference type="ChEBI" id="CHEBI:32544"/>
        <dbReference type="ChEBI" id="CHEBI:57502"/>
        <dbReference type="ChEBI" id="CHEBI:57918"/>
        <dbReference type="EC" id="2.4.2.21"/>
    </reaction>
</comment>
<evidence type="ECO:0000256" key="5">
    <source>
        <dbReference type="ARBA" id="ARBA00022573"/>
    </source>
</evidence>
<evidence type="ECO:0000313" key="11">
    <source>
        <dbReference type="Proteomes" id="UP000482653"/>
    </source>
</evidence>
<dbReference type="SUPFAM" id="SSF52733">
    <property type="entry name" value="Nicotinate mononucleotide:5,6-dimethylbenzimidazole phosphoribosyltransferase (CobT)"/>
    <property type="match status" value="1"/>
</dbReference>
<keyword evidence="5" id="KW-0169">Cobalamin biosynthesis</keyword>
<dbReference type="EMBL" id="VVYX01000293">
    <property type="protein sequence ID" value="KAA5402722.1"/>
    <property type="molecule type" value="Genomic_DNA"/>
</dbReference>
<evidence type="ECO:0000256" key="4">
    <source>
        <dbReference type="ARBA" id="ARBA00015486"/>
    </source>
</evidence>
<protein>
    <recommendedName>
        <fullName evidence="4">Nicotinate-nucleotide--dimethylbenzimidazole phosphoribosyltransferase</fullName>
        <ecNumber evidence="3">2.4.2.21</ecNumber>
    </recommendedName>
    <alternativeName>
        <fullName evidence="8">N(1)-alpha-phosphoribosyltransferase</fullName>
    </alternativeName>
</protein>
<dbReference type="Gene3D" id="1.10.1610.10">
    <property type="match status" value="1"/>
</dbReference>
<dbReference type="GO" id="GO:0008939">
    <property type="term" value="F:nicotinate-nucleotide-dimethylbenzimidazole phosphoribosyltransferase activity"/>
    <property type="evidence" value="ECO:0007669"/>
    <property type="project" value="UniProtKB-EC"/>
</dbReference>
<feature type="non-terminal residue" evidence="10">
    <location>
        <position position="105"/>
    </location>
</feature>
<dbReference type="Pfam" id="PF02277">
    <property type="entry name" value="DBI_PRT"/>
    <property type="match status" value="1"/>
</dbReference>